<dbReference type="AlphaFoldDB" id="A0A060NL95"/>
<dbReference type="SMART" id="SM00382">
    <property type="entry name" value="AAA"/>
    <property type="match status" value="1"/>
</dbReference>
<dbReference type="Proteomes" id="UP000066014">
    <property type="component" value="Chromosome"/>
</dbReference>
<keyword evidence="4" id="KW-1185">Reference proteome</keyword>
<reference evidence="3 4" key="1">
    <citation type="journal article" date="2014" name="Nat. Commun.">
        <title>Physiological and genomic features of highly alkaliphilic hydrogen-utilizing Betaproteobacteria from a continental serpentinizing site.</title>
        <authorList>
            <person name="Suzuki S."/>
            <person name="Kuenen J.G."/>
            <person name="Schipper K."/>
            <person name="van der Velde S."/>
            <person name="Ishii S."/>
            <person name="Wu A."/>
            <person name="Sorokin D.Y."/>
            <person name="Tenney A."/>
            <person name="Meng X.Y."/>
            <person name="Morrill P.L."/>
            <person name="Kamagata Y."/>
            <person name="Muyzer G."/>
            <person name="Nealson K.H."/>
        </authorList>
    </citation>
    <scope>NUCLEOTIDE SEQUENCE [LARGE SCALE GENOMIC DNA]</scope>
    <source>
        <strain evidence="3 4">B1</strain>
    </source>
</reference>
<dbReference type="InterPro" id="IPR020568">
    <property type="entry name" value="Ribosomal_Su5_D2-typ_SF"/>
</dbReference>
<accession>A0A060NL95</accession>
<evidence type="ECO:0000256" key="1">
    <source>
        <dbReference type="ARBA" id="ARBA00006354"/>
    </source>
</evidence>
<dbReference type="Pfam" id="PF01078">
    <property type="entry name" value="Mg_chelatase"/>
    <property type="match status" value="1"/>
</dbReference>
<dbReference type="PANTHER" id="PTHR32039">
    <property type="entry name" value="MAGNESIUM-CHELATASE SUBUNIT CHLI"/>
    <property type="match status" value="1"/>
</dbReference>
<dbReference type="InterPro" id="IPR014721">
    <property type="entry name" value="Ribsml_uS5_D2-typ_fold_subgr"/>
</dbReference>
<dbReference type="NCBIfam" id="TIGR00368">
    <property type="entry name" value="YifB family Mg chelatase-like AAA ATPase"/>
    <property type="match status" value="1"/>
</dbReference>
<dbReference type="PANTHER" id="PTHR32039:SF7">
    <property type="entry name" value="COMPETENCE PROTEIN COMM"/>
    <property type="match status" value="1"/>
</dbReference>
<organism evidence="3 4">
    <name type="scientific">Serpentinimonas maccroryi</name>
    <dbReference type="NCBI Taxonomy" id="1458426"/>
    <lineage>
        <taxon>Bacteria</taxon>
        <taxon>Pseudomonadati</taxon>
        <taxon>Pseudomonadota</taxon>
        <taxon>Betaproteobacteria</taxon>
        <taxon>Burkholderiales</taxon>
        <taxon>Comamonadaceae</taxon>
        <taxon>Serpentinimonas</taxon>
    </lineage>
</organism>
<dbReference type="SUPFAM" id="SSF54211">
    <property type="entry name" value="Ribosomal protein S5 domain 2-like"/>
    <property type="match status" value="1"/>
</dbReference>
<name>A0A060NL95_9BURK</name>
<feature type="domain" description="AAA+ ATPase" evidence="2">
    <location>
        <begin position="236"/>
        <end position="417"/>
    </location>
</feature>
<dbReference type="InterPro" id="IPR027417">
    <property type="entry name" value="P-loop_NTPase"/>
</dbReference>
<protein>
    <submittedName>
        <fullName evidence="3">Predicted ATPase with chaperone activity</fullName>
    </submittedName>
</protein>
<dbReference type="Pfam" id="PF13541">
    <property type="entry name" value="ChlI"/>
    <property type="match status" value="1"/>
</dbReference>
<dbReference type="InterPro" id="IPR045006">
    <property type="entry name" value="CHLI-like"/>
</dbReference>
<comment type="similarity">
    <text evidence="1">Belongs to the Mg-chelatase subunits D/I family. ComM subfamily.</text>
</comment>
<dbReference type="InterPro" id="IPR004482">
    <property type="entry name" value="Mg_chelat-rel"/>
</dbReference>
<evidence type="ECO:0000259" key="2">
    <source>
        <dbReference type="SMART" id="SM00382"/>
    </source>
</evidence>
<dbReference type="HOGENOM" id="CLU_026145_1_1_4"/>
<dbReference type="InterPro" id="IPR025158">
    <property type="entry name" value="Mg_chelat-rel_C"/>
</dbReference>
<dbReference type="Gene3D" id="3.30.230.10">
    <property type="match status" value="1"/>
</dbReference>
<dbReference type="Gene3D" id="3.40.50.300">
    <property type="entry name" value="P-loop containing nucleotide triphosphate hydrolases"/>
    <property type="match status" value="1"/>
</dbReference>
<dbReference type="EMBL" id="AP014569">
    <property type="protein sequence ID" value="BAO82537.1"/>
    <property type="molecule type" value="Genomic_DNA"/>
</dbReference>
<sequence length="524" mass="55400">MSYTTRELNVDLCVVQSRTLVGLEALPVSVEVHLANGLPSLTLVGLADTEVKEARERVRSAILNAGLEWPHNKRITVNLAPADLPKESGRFDLPIALGILAASGQIDGAALAGHEFAGELSLSGALRPIRGALCMGLAFLRAAGAGQTVCTALVLPPVSAEEAALVRQARVYRARHLLDVVQRFAPAGMVLPEPAHPDGWVLLQGSAAVQGQDLPDLADVKGQAGARRALEIAAAGAHSLLMSGPPGSGKSMLAQRLPGILPALDDQQALEAAAVASLAGRFRPEHWGQRPFSAPHHSASATALVGGGNPPRPGEISLAHHGVLFLDELPEFPRAALEALREPLESGQIRISRAARQTDFPARFQLVAAMNPCPCGYLGASHRACRCTPDQVQRYQGKLSGPLLDRIDLHVEVPLLPPGQLLDSAAAETSAAVRERVAQARERALQRQGHANHTLHGPALQRHAALEPAAAQLLQQAATRLGWSGRATHRALRVARTIADLAASERIHGAHLAEAVQYRQPGNP</sequence>
<dbReference type="SUPFAM" id="SSF52540">
    <property type="entry name" value="P-loop containing nucleoside triphosphate hydrolases"/>
    <property type="match status" value="1"/>
</dbReference>
<dbReference type="InterPro" id="IPR000523">
    <property type="entry name" value="Mg_chelatse_chII-like_cat_dom"/>
</dbReference>
<evidence type="ECO:0000313" key="3">
    <source>
        <dbReference type="EMBL" id="BAO82537.1"/>
    </source>
</evidence>
<dbReference type="KEGG" id="cbab:SMCB_0309"/>
<dbReference type="InterPro" id="IPR003593">
    <property type="entry name" value="AAA+_ATPase"/>
</dbReference>
<evidence type="ECO:0000313" key="4">
    <source>
        <dbReference type="Proteomes" id="UP000066014"/>
    </source>
</evidence>
<dbReference type="GO" id="GO:0005524">
    <property type="term" value="F:ATP binding"/>
    <property type="evidence" value="ECO:0007669"/>
    <property type="project" value="InterPro"/>
</dbReference>
<gene>
    <name evidence="3" type="ORF">SMCB_0309</name>
</gene>
<proteinExistence type="inferred from homology"/>
<dbReference type="Pfam" id="PF13335">
    <property type="entry name" value="Mg_chelatase_C"/>
    <property type="match status" value="1"/>
</dbReference>
<dbReference type="STRING" id="1458426.SMCB_0309"/>